<gene>
    <name evidence="1" type="ORF">llap_4463</name>
</gene>
<name>A0A2I0UGR5_LIMLA</name>
<dbReference type="EMBL" id="KZ505772">
    <property type="protein sequence ID" value="PKU45236.1"/>
    <property type="molecule type" value="Genomic_DNA"/>
</dbReference>
<protein>
    <submittedName>
        <fullName evidence="1">Uncharacterized protein</fullName>
    </submittedName>
</protein>
<accession>A0A2I0UGR5</accession>
<reference evidence="2" key="2">
    <citation type="submission" date="2017-12" db="EMBL/GenBank/DDBJ databases">
        <title>Genome sequence of the Bar-tailed Godwit (Limosa lapponica baueri).</title>
        <authorList>
            <person name="Lima N.C.B."/>
            <person name="Parody-Merino A.M."/>
            <person name="Battley P.F."/>
            <person name="Fidler A.E."/>
            <person name="Prosdocimi F."/>
        </authorList>
    </citation>
    <scope>NUCLEOTIDE SEQUENCE [LARGE SCALE GENOMIC DNA]</scope>
</reference>
<evidence type="ECO:0000313" key="2">
    <source>
        <dbReference type="Proteomes" id="UP000233556"/>
    </source>
</evidence>
<dbReference type="Proteomes" id="UP000233556">
    <property type="component" value="Unassembled WGS sequence"/>
</dbReference>
<evidence type="ECO:0000313" key="1">
    <source>
        <dbReference type="EMBL" id="PKU45236.1"/>
    </source>
</evidence>
<reference evidence="2" key="1">
    <citation type="submission" date="2017-11" db="EMBL/GenBank/DDBJ databases">
        <authorList>
            <person name="Lima N.C."/>
            <person name="Parody-Merino A.M."/>
            <person name="Battley P.F."/>
            <person name="Fidler A.E."/>
            <person name="Prosdocimi F."/>
        </authorList>
    </citation>
    <scope>NUCLEOTIDE SEQUENCE [LARGE SCALE GENOMIC DNA]</scope>
</reference>
<keyword evidence="2" id="KW-1185">Reference proteome</keyword>
<proteinExistence type="predicted"/>
<dbReference type="AlphaFoldDB" id="A0A2I0UGR5"/>
<sequence>MKDKLLFFIKHLASLSNGKPVKVFPKGTTSFQNIYLSYYIADIHRLGKDKFNPVIQLVAKILDGIRHTIDLRETPLVTGCQPNFVSLTTIL</sequence>
<organism evidence="1 2">
    <name type="scientific">Limosa lapponica baueri</name>
    <dbReference type="NCBI Taxonomy" id="1758121"/>
    <lineage>
        <taxon>Eukaryota</taxon>
        <taxon>Metazoa</taxon>
        <taxon>Chordata</taxon>
        <taxon>Craniata</taxon>
        <taxon>Vertebrata</taxon>
        <taxon>Euteleostomi</taxon>
        <taxon>Archelosauria</taxon>
        <taxon>Archosauria</taxon>
        <taxon>Dinosauria</taxon>
        <taxon>Saurischia</taxon>
        <taxon>Theropoda</taxon>
        <taxon>Coelurosauria</taxon>
        <taxon>Aves</taxon>
        <taxon>Neognathae</taxon>
        <taxon>Neoaves</taxon>
        <taxon>Charadriiformes</taxon>
        <taxon>Scolopacidae</taxon>
        <taxon>Limosa</taxon>
    </lineage>
</organism>